<reference evidence="8" key="1">
    <citation type="journal article" date="2013" name="Genome Announc.">
        <title>Draft genome sequence of Neofusicoccum parvum isolate UCR-NP2, a fungal vascular pathogen associated with grapevine cankers.</title>
        <authorList>
            <person name="Blanco-Ulate B."/>
            <person name="Rolshausen P."/>
            <person name="Cantu D."/>
        </authorList>
    </citation>
    <scope>NUCLEOTIDE SEQUENCE [LARGE SCALE GENOMIC DNA]</scope>
    <source>
        <strain evidence="8">UCR-NP2</strain>
    </source>
</reference>
<dbReference type="InterPro" id="IPR024372">
    <property type="entry name" value="Ecm29_N"/>
</dbReference>
<evidence type="ECO:0000256" key="4">
    <source>
        <dbReference type="ARBA" id="ARBA00022942"/>
    </source>
</evidence>
<feature type="domain" description="Proteasome adapter and scaffold protein ECM29 HEAT-repeat" evidence="6">
    <location>
        <begin position="611"/>
        <end position="701"/>
    </location>
</feature>
<organism evidence="7 8">
    <name type="scientific">Botryosphaeria parva (strain UCR-NP2)</name>
    <name type="common">Grapevine canker fungus</name>
    <name type="synonym">Neofusicoccum parvum</name>
    <dbReference type="NCBI Taxonomy" id="1287680"/>
    <lineage>
        <taxon>Eukaryota</taxon>
        <taxon>Fungi</taxon>
        <taxon>Dikarya</taxon>
        <taxon>Ascomycota</taxon>
        <taxon>Pezizomycotina</taxon>
        <taxon>Dothideomycetes</taxon>
        <taxon>Dothideomycetes incertae sedis</taxon>
        <taxon>Botryosphaeriales</taxon>
        <taxon>Botryosphaeriaceae</taxon>
        <taxon>Neofusicoccum</taxon>
    </lineage>
</organism>
<dbReference type="GO" id="GO:0005737">
    <property type="term" value="C:cytoplasm"/>
    <property type="evidence" value="ECO:0007669"/>
    <property type="project" value="UniProtKB-SubCell"/>
</dbReference>
<dbReference type="eggNOG" id="KOG0915">
    <property type="taxonomic scope" value="Eukaryota"/>
</dbReference>
<accession>R1GIZ4</accession>
<evidence type="ECO:0000313" key="8">
    <source>
        <dbReference type="Proteomes" id="UP000013521"/>
    </source>
</evidence>
<keyword evidence="3" id="KW-0677">Repeat</keyword>
<dbReference type="KEGG" id="npa:UCRNP2_4957"/>
<dbReference type="InterPro" id="IPR016024">
    <property type="entry name" value="ARM-type_fold"/>
</dbReference>
<proteinExistence type="predicted"/>
<feature type="domain" description="Proteasome component Ecm29 N-terminal" evidence="5">
    <location>
        <begin position="12"/>
        <end position="267"/>
    </location>
</feature>
<dbReference type="OrthoDB" id="16066at2759"/>
<evidence type="ECO:0000256" key="2">
    <source>
        <dbReference type="ARBA" id="ARBA00022490"/>
    </source>
</evidence>
<evidence type="ECO:0000313" key="7">
    <source>
        <dbReference type="EMBL" id="EOD48291.1"/>
    </source>
</evidence>
<name>R1GIZ4_BOTPV</name>
<dbReference type="HOGENOM" id="CLU_285439_0_0_1"/>
<evidence type="ECO:0000256" key="1">
    <source>
        <dbReference type="ARBA" id="ARBA00004496"/>
    </source>
</evidence>
<dbReference type="EMBL" id="KB916229">
    <property type="protein sequence ID" value="EOD48291.1"/>
    <property type="molecule type" value="Genomic_DNA"/>
</dbReference>
<dbReference type="AlphaFoldDB" id="R1GIZ4"/>
<dbReference type="Pfam" id="PF13001">
    <property type="entry name" value="ECM29_N"/>
    <property type="match status" value="1"/>
</dbReference>
<dbReference type="SUPFAM" id="SSF48371">
    <property type="entry name" value="ARM repeat"/>
    <property type="match status" value="1"/>
</dbReference>
<dbReference type="GO" id="GO:0043248">
    <property type="term" value="P:proteasome assembly"/>
    <property type="evidence" value="ECO:0007669"/>
    <property type="project" value="InterPro"/>
</dbReference>
<keyword evidence="4 7" id="KW-0647">Proteasome</keyword>
<dbReference type="GO" id="GO:0000502">
    <property type="term" value="C:proteasome complex"/>
    <property type="evidence" value="ECO:0007669"/>
    <property type="project" value="UniProtKB-KW"/>
</dbReference>
<dbReference type="InterPro" id="IPR055443">
    <property type="entry name" value="HEAT_ECM29"/>
</dbReference>
<evidence type="ECO:0000256" key="3">
    <source>
        <dbReference type="ARBA" id="ARBA00022737"/>
    </source>
</evidence>
<dbReference type="PANTHER" id="PTHR23346:SF19">
    <property type="entry name" value="PROTEASOME ADAPTER AND SCAFFOLD PROTEIN ECM29"/>
    <property type="match status" value="1"/>
</dbReference>
<dbReference type="Pfam" id="PF24492">
    <property type="entry name" value="HEAT_ECM29"/>
    <property type="match status" value="1"/>
</dbReference>
<comment type="subcellular location">
    <subcellularLocation>
        <location evidence="1">Cytoplasm</location>
    </subcellularLocation>
</comment>
<dbReference type="Proteomes" id="UP000013521">
    <property type="component" value="Unassembled WGS sequence"/>
</dbReference>
<sequence>MGSSEERELALIGKVELRIALADSDAKLQSILHTYLGPLLLKLASEHVGVISICQHINTRVRPQEIQLPVAALLKQFKEHADTPLIRHFDLLYVQQGISRLPLSERLGLLPVLINDIAADTEKSVPHGSQLFNLLLREKLTVSKEDAKFLSLWFGKLILFSPLRAFPDGSNVACPGLSPDEYQFLTLQGKPGVWDPSAEGGMNLAEAKVVVSKFLASGMFTDDERFFPAVYASADSNSRISEIGDDILKRTLPNTDLEDQCIISSFIDEALSSVLGALATSSNADVQRSLRELLLEQMTADEDANPNDSTSTFRRSTRYAAILMDEALRTHDATNLAISELSLFFVVKAERMTDIAKINFTLFTDKLVENAKTGNEKAILALGHLAMIVDDESDPNLDFVGTKIFELHEIRQTETQFAVGEAIAFKSCLSDRDEVVQEAASRGLGLVYEKGDRQLKDDLVRDLVGSFSDNKPNLSGNVSDDTQLFEPGALPTGDGSVTTYKDILNLASEGRSIEKYEQYLGQIWTACFKVLDDIKESVRVAAAGLARVLTAILTRSLEAGDTSVKNADTMLKNVLPFLLSTSGLESSAKEVQGFALHTLLEIIKKSSAKILRPYIPELIERLIGLLSSIEHEAVNYIHLNAAKYNLTEQKIDDMRLASVRGSPLMEAIERCLDLLDDDSMKALEPRLENAMKTAIGLPSKILDLIGFCKRMYFESDDDRHRTESGDVVAAISKHASDKFNALSTELLPFVYVAKHDSSEAVRELFSRAWDDNVGGSLAVQLYVKDIVAIAQERLDSPRWTLKHTAAKAIAEATNALASTVEDISLPNAETIWPALDKALGGKSWDGKEVVLQAFARFVERGGALWKTKQEVADQIKKVIVREAKRQNKTYRQHALTPLGRVAAARTDIDWSETVFDVVSPVVDELTEGDEDAMDVDAGEGMRKDEKLRDNTATGAIFALQASINPRLLQDTALSGAALRGLTLALKLNSLHSNAVHVAVFEGLQSLFDRVFTQEPTGSFSTGNESQLKEVLEKLLFDARYDGLKRGFARGLLVGKLGTEIENERSPLVRAELEKAKTAKTMEEEV</sequence>
<dbReference type="PANTHER" id="PTHR23346">
    <property type="entry name" value="TRANSLATIONAL ACTIVATOR GCN1-RELATED"/>
    <property type="match status" value="1"/>
</dbReference>
<dbReference type="InterPro" id="IPR011989">
    <property type="entry name" value="ARM-like"/>
</dbReference>
<dbReference type="Pfam" id="PF23731">
    <property type="entry name" value="ARM_ECM29_C"/>
    <property type="match status" value="1"/>
</dbReference>
<dbReference type="GO" id="GO:0036503">
    <property type="term" value="P:ERAD pathway"/>
    <property type="evidence" value="ECO:0007669"/>
    <property type="project" value="TreeGrafter"/>
</dbReference>
<gene>
    <name evidence="7" type="ORF">UCRNP2_4957</name>
</gene>
<evidence type="ECO:0000259" key="5">
    <source>
        <dbReference type="Pfam" id="PF13001"/>
    </source>
</evidence>
<evidence type="ECO:0000259" key="6">
    <source>
        <dbReference type="Pfam" id="PF24492"/>
    </source>
</evidence>
<dbReference type="Gene3D" id="1.25.10.10">
    <property type="entry name" value="Leucine-rich Repeat Variant"/>
    <property type="match status" value="1"/>
</dbReference>
<keyword evidence="2" id="KW-0963">Cytoplasm</keyword>
<dbReference type="GO" id="GO:0060090">
    <property type="term" value="F:molecular adaptor activity"/>
    <property type="evidence" value="ECO:0007669"/>
    <property type="project" value="InterPro"/>
</dbReference>
<protein>
    <submittedName>
        <fullName evidence="7">Putative proteasome component protein</fullName>
    </submittedName>
</protein>
<dbReference type="GO" id="GO:0005634">
    <property type="term" value="C:nucleus"/>
    <property type="evidence" value="ECO:0007669"/>
    <property type="project" value="TreeGrafter"/>
</dbReference>
<dbReference type="STRING" id="1287680.R1GIZ4"/>